<feature type="domain" description="NmrA-like" evidence="1">
    <location>
        <begin position="2"/>
        <end position="93"/>
    </location>
</feature>
<dbReference type="OMA" id="WTNVHVA"/>
<name>A0A1L9N1H8_ASPTC</name>
<dbReference type="AlphaFoldDB" id="A0A1L9N1H8"/>
<dbReference type="PROSITE" id="PS51257">
    <property type="entry name" value="PROKAR_LIPOPROTEIN"/>
    <property type="match status" value="1"/>
</dbReference>
<organism evidence="2 3">
    <name type="scientific">Aspergillus tubingensis (strain CBS 134.48)</name>
    <dbReference type="NCBI Taxonomy" id="767770"/>
    <lineage>
        <taxon>Eukaryota</taxon>
        <taxon>Fungi</taxon>
        <taxon>Dikarya</taxon>
        <taxon>Ascomycota</taxon>
        <taxon>Pezizomycotina</taxon>
        <taxon>Eurotiomycetes</taxon>
        <taxon>Eurotiomycetidae</taxon>
        <taxon>Eurotiales</taxon>
        <taxon>Aspergillaceae</taxon>
        <taxon>Aspergillus</taxon>
        <taxon>Aspergillus subgen. Circumdati</taxon>
    </lineage>
</organism>
<evidence type="ECO:0000259" key="1">
    <source>
        <dbReference type="Pfam" id="PF05368"/>
    </source>
</evidence>
<evidence type="ECO:0000313" key="3">
    <source>
        <dbReference type="Proteomes" id="UP000184304"/>
    </source>
</evidence>
<dbReference type="InterPro" id="IPR051783">
    <property type="entry name" value="NAD(P)-dependent_oxidoreduct"/>
</dbReference>
<dbReference type="Proteomes" id="UP000184304">
    <property type="component" value="Unassembled WGS sequence"/>
</dbReference>
<dbReference type="InterPro" id="IPR008030">
    <property type="entry name" value="NmrA-like"/>
</dbReference>
<reference evidence="3" key="1">
    <citation type="journal article" date="2017" name="Genome Biol.">
        <title>Comparative genomics reveals high biological diversity and specific adaptations in the industrially and medically important fungal genus Aspergillus.</title>
        <authorList>
            <person name="de Vries R.P."/>
            <person name="Riley R."/>
            <person name="Wiebenga A."/>
            <person name="Aguilar-Osorio G."/>
            <person name="Amillis S."/>
            <person name="Uchima C.A."/>
            <person name="Anderluh G."/>
            <person name="Asadollahi M."/>
            <person name="Askin M."/>
            <person name="Barry K."/>
            <person name="Battaglia E."/>
            <person name="Bayram O."/>
            <person name="Benocci T."/>
            <person name="Braus-Stromeyer S.A."/>
            <person name="Caldana C."/>
            <person name="Canovas D."/>
            <person name="Cerqueira G.C."/>
            <person name="Chen F."/>
            <person name="Chen W."/>
            <person name="Choi C."/>
            <person name="Clum A."/>
            <person name="Dos Santos R.A."/>
            <person name="Damasio A.R."/>
            <person name="Diallinas G."/>
            <person name="Emri T."/>
            <person name="Fekete E."/>
            <person name="Flipphi M."/>
            <person name="Freyberg S."/>
            <person name="Gallo A."/>
            <person name="Gournas C."/>
            <person name="Habgood R."/>
            <person name="Hainaut M."/>
            <person name="Harispe M.L."/>
            <person name="Henrissat B."/>
            <person name="Hilden K.S."/>
            <person name="Hope R."/>
            <person name="Hossain A."/>
            <person name="Karabika E."/>
            <person name="Karaffa L."/>
            <person name="Karanyi Z."/>
            <person name="Krasevec N."/>
            <person name="Kuo A."/>
            <person name="Kusch H."/>
            <person name="LaButti K."/>
            <person name="Lagendijk E.L."/>
            <person name="Lapidus A."/>
            <person name="Levasseur A."/>
            <person name="Lindquist E."/>
            <person name="Lipzen A."/>
            <person name="Logrieco A.F."/>
            <person name="MacCabe A."/>
            <person name="Maekelae M.R."/>
            <person name="Malavazi I."/>
            <person name="Melin P."/>
            <person name="Meyer V."/>
            <person name="Mielnichuk N."/>
            <person name="Miskei M."/>
            <person name="Molnar A.P."/>
            <person name="Mule G."/>
            <person name="Ngan C.Y."/>
            <person name="Orejas M."/>
            <person name="Orosz E."/>
            <person name="Ouedraogo J.P."/>
            <person name="Overkamp K.M."/>
            <person name="Park H.-S."/>
            <person name="Perrone G."/>
            <person name="Piumi F."/>
            <person name="Punt P.J."/>
            <person name="Ram A.F."/>
            <person name="Ramon A."/>
            <person name="Rauscher S."/>
            <person name="Record E."/>
            <person name="Riano-Pachon D.M."/>
            <person name="Robert V."/>
            <person name="Roehrig J."/>
            <person name="Ruller R."/>
            <person name="Salamov A."/>
            <person name="Salih N.S."/>
            <person name="Samson R.A."/>
            <person name="Sandor E."/>
            <person name="Sanguinetti M."/>
            <person name="Schuetze T."/>
            <person name="Sepcic K."/>
            <person name="Shelest E."/>
            <person name="Sherlock G."/>
            <person name="Sophianopoulou V."/>
            <person name="Squina F.M."/>
            <person name="Sun H."/>
            <person name="Susca A."/>
            <person name="Todd R.B."/>
            <person name="Tsang A."/>
            <person name="Unkles S.E."/>
            <person name="van de Wiele N."/>
            <person name="van Rossen-Uffink D."/>
            <person name="Oliveira J.V."/>
            <person name="Vesth T.C."/>
            <person name="Visser J."/>
            <person name="Yu J.-H."/>
            <person name="Zhou M."/>
            <person name="Andersen M.R."/>
            <person name="Archer D.B."/>
            <person name="Baker S.E."/>
            <person name="Benoit I."/>
            <person name="Brakhage A.A."/>
            <person name="Braus G.H."/>
            <person name="Fischer R."/>
            <person name="Frisvad J.C."/>
            <person name="Goldman G.H."/>
            <person name="Houbraken J."/>
            <person name="Oakley B."/>
            <person name="Pocsi I."/>
            <person name="Scazzocchio C."/>
            <person name="Seiboth B."/>
            <person name="vanKuyk P.A."/>
            <person name="Wortman J."/>
            <person name="Dyer P.S."/>
            <person name="Grigoriev I.V."/>
        </authorList>
    </citation>
    <scope>NUCLEOTIDE SEQUENCE [LARGE SCALE GENOMIC DNA]</scope>
    <source>
        <strain evidence="3">CBS 134.48</strain>
    </source>
</reference>
<dbReference type="GO" id="GO:0005737">
    <property type="term" value="C:cytoplasm"/>
    <property type="evidence" value="ECO:0007669"/>
    <property type="project" value="TreeGrafter"/>
</dbReference>
<dbReference type="PANTHER" id="PTHR48079">
    <property type="entry name" value="PROTEIN YEEZ"/>
    <property type="match status" value="1"/>
</dbReference>
<dbReference type="VEuPathDB" id="FungiDB:ASPTUDRAFT_57112"/>
<dbReference type="InterPro" id="IPR036291">
    <property type="entry name" value="NAD(P)-bd_dom_sf"/>
</dbReference>
<dbReference type="OrthoDB" id="2130169at2759"/>
<sequence length="343" mass="36972">MSRIFITGATGYIGGDVLYALTQALSSCKITALVRSKKKASLITSKFPSVTPVIGDLDSAAQIASEASKADVVLHLASSNHLPSATAIAQGLTETKRQSPVWIQISGASLLSGAEVATSSYGQARAQNHNDLQGISEIRSIISSSPKRVVDQMLLNFSSERPNIRTAIIYGPLIYGLGRGPVNQRSIQLPDLAKATLRLGHGVQVGKGLSCWSNVHIADLSNLVVRLVQESEDRQGRNPLLWNENGIYFAENGKMPFGEISRRVAAFAFQNGFTRSTNVQEIDAETADKLTAHGSVLWGSNAQYTASRARELLSWKPAGPSIEEVIPRAVMDEALRLRSHAKI</sequence>
<protein>
    <recommendedName>
        <fullName evidence="1">NmrA-like domain-containing protein</fullName>
    </recommendedName>
</protein>
<dbReference type="PANTHER" id="PTHR48079:SF8">
    <property type="entry name" value="NAD(P)-BINDING DOMAIN-CONTAINING PROTEIN"/>
    <property type="match status" value="1"/>
</dbReference>
<gene>
    <name evidence="2" type="ORF">ASPTUDRAFT_57112</name>
</gene>
<dbReference type="STRING" id="767770.A0A1L9N1H8"/>
<evidence type="ECO:0000313" key="2">
    <source>
        <dbReference type="EMBL" id="OJI83153.1"/>
    </source>
</evidence>
<dbReference type="GO" id="GO:0004029">
    <property type="term" value="F:aldehyde dehydrogenase (NAD+) activity"/>
    <property type="evidence" value="ECO:0007669"/>
    <property type="project" value="TreeGrafter"/>
</dbReference>
<dbReference type="Gene3D" id="3.40.50.720">
    <property type="entry name" value="NAD(P)-binding Rossmann-like Domain"/>
    <property type="match status" value="1"/>
</dbReference>
<dbReference type="Pfam" id="PF05368">
    <property type="entry name" value="NmrA"/>
    <property type="match status" value="1"/>
</dbReference>
<keyword evidence="3" id="KW-1185">Reference proteome</keyword>
<dbReference type="SUPFAM" id="SSF51735">
    <property type="entry name" value="NAD(P)-binding Rossmann-fold domains"/>
    <property type="match status" value="1"/>
</dbReference>
<dbReference type="EMBL" id="KV878204">
    <property type="protein sequence ID" value="OJI83153.1"/>
    <property type="molecule type" value="Genomic_DNA"/>
</dbReference>
<accession>A0A1L9N1H8</accession>
<proteinExistence type="predicted"/>